<dbReference type="NCBIfam" id="TIGR02550">
    <property type="entry name" value="flagell_flgL"/>
    <property type="match status" value="1"/>
</dbReference>
<evidence type="ECO:0000259" key="4">
    <source>
        <dbReference type="Pfam" id="PF00669"/>
    </source>
</evidence>
<dbReference type="Gene3D" id="1.20.1330.10">
    <property type="entry name" value="f41 fragment of flagellin, N-terminal domain"/>
    <property type="match status" value="1"/>
</dbReference>
<keyword evidence="7" id="KW-1185">Reference proteome</keyword>
<evidence type="ECO:0000256" key="1">
    <source>
        <dbReference type="ARBA" id="ARBA00004365"/>
    </source>
</evidence>
<keyword evidence="6" id="KW-0966">Cell projection</keyword>
<comment type="subcellular location">
    <subcellularLocation>
        <location evidence="1">Bacterial flagellum</location>
    </subcellularLocation>
</comment>
<feature type="domain" description="Flagellin N-terminal" evidence="4">
    <location>
        <begin position="12"/>
        <end position="140"/>
    </location>
</feature>
<keyword evidence="3" id="KW-0975">Bacterial flagellum</keyword>
<evidence type="ECO:0000256" key="2">
    <source>
        <dbReference type="ARBA" id="ARBA00005709"/>
    </source>
</evidence>
<dbReference type="Pfam" id="PF00669">
    <property type="entry name" value="Flagellin_N"/>
    <property type="match status" value="1"/>
</dbReference>
<dbReference type="PANTHER" id="PTHR42792:SF1">
    <property type="entry name" value="FLAGELLAR HOOK-ASSOCIATED PROTEIN 3"/>
    <property type="match status" value="1"/>
</dbReference>
<keyword evidence="6" id="KW-0282">Flagellum</keyword>
<accession>A0ABR5A6T9</accession>
<sequence length="298" mass="32788">MPLRVTPGMIHDQMVRNLNKNLHRMSGAQTELTTGRRINKPSDDPIGITYALRYRSELSMNDQYQRNLTAAQSSVEHVDNVLGQVNDLMQRVKELTIQGANGTNPAEARQAIKSELDVIYDHLITIGNDQINGKYTFNGQLTQTAPYDAVTAGTIDTDDQQIKLPVAPGIEIGTNMTGNQVFGKSTDTDNLFTVVKQIRAAFNLNDGAAAAALLSKVDSRYNALLSIRSEVGARANRIDMLDNRNKDLDITLNNLSGKTEDADIADATIRLKRDENVYQASLSVGARIIQPSLVDYLK</sequence>
<dbReference type="InterPro" id="IPR001492">
    <property type="entry name" value="Flagellin"/>
</dbReference>
<reference evidence="6 7" key="1">
    <citation type="submission" date="2014-12" db="EMBL/GenBank/DDBJ databases">
        <title>Draft genome sequence of Cohnella kolymensis strain B-2846.</title>
        <authorList>
            <person name="Karlyshev A.V."/>
            <person name="Kudryashova E.B."/>
        </authorList>
    </citation>
    <scope>NUCLEOTIDE SEQUENCE [LARGE SCALE GENOMIC DNA]</scope>
    <source>
        <strain evidence="6 7">VKM B-2846</strain>
    </source>
</reference>
<organism evidence="6 7">
    <name type="scientific">Cohnella kolymensis</name>
    <dbReference type="NCBI Taxonomy" id="1590652"/>
    <lineage>
        <taxon>Bacteria</taxon>
        <taxon>Bacillati</taxon>
        <taxon>Bacillota</taxon>
        <taxon>Bacilli</taxon>
        <taxon>Bacillales</taxon>
        <taxon>Paenibacillaceae</taxon>
        <taxon>Cohnella</taxon>
    </lineage>
</organism>
<comment type="caution">
    <text evidence="6">The sequence shown here is derived from an EMBL/GenBank/DDBJ whole genome shotgun (WGS) entry which is preliminary data.</text>
</comment>
<comment type="similarity">
    <text evidence="2">Belongs to the bacterial flagellin family.</text>
</comment>
<dbReference type="InterPro" id="IPR046358">
    <property type="entry name" value="Flagellin_C"/>
</dbReference>
<evidence type="ECO:0000313" key="7">
    <source>
        <dbReference type="Proteomes" id="UP000054526"/>
    </source>
</evidence>
<dbReference type="PANTHER" id="PTHR42792">
    <property type="entry name" value="FLAGELLIN"/>
    <property type="match status" value="1"/>
</dbReference>
<evidence type="ECO:0000313" key="6">
    <source>
        <dbReference type="EMBL" id="KIL36695.1"/>
    </source>
</evidence>
<dbReference type="Pfam" id="PF00700">
    <property type="entry name" value="Flagellin_C"/>
    <property type="match status" value="1"/>
</dbReference>
<dbReference type="EMBL" id="JXAL01000006">
    <property type="protein sequence ID" value="KIL36695.1"/>
    <property type="molecule type" value="Genomic_DNA"/>
</dbReference>
<dbReference type="InterPro" id="IPR001029">
    <property type="entry name" value="Flagellin_N"/>
</dbReference>
<protein>
    <submittedName>
        <fullName evidence="6">Flagellar hook protein FlgL</fullName>
    </submittedName>
</protein>
<proteinExistence type="inferred from homology"/>
<evidence type="ECO:0000256" key="3">
    <source>
        <dbReference type="ARBA" id="ARBA00023143"/>
    </source>
</evidence>
<dbReference type="InterPro" id="IPR013384">
    <property type="entry name" value="Flagell_FlgL"/>
</dbReference>
<dbReference type="SUPFAM" id="SSF64518">
    <property type="entry name" value="Phase 1 flagellin"/>
    <property type="match status" value="1"/>
</dbReference>
<dbReference type="RefSeq" id="WP_041061299.1">
    <property type="nucleotide sequence ID" value="NZ_JXAL01000006.1"/>
</dbReference>
<name>A0ABR5A6T9_9BACL</name>
<keyword evidence="6" id="KW-0969">Cilium</keyword>
<dbReference type="Proteomes" id="UP000054526">
    <property type="component" value="Unassembled WGS sequence"/>
</dbReference>
<gene>
    <name evidence="6" type="ORF">SD71_06760</name>
</gene>
<feature type="domain" description="Flagellin C-terminal" evidence="5">
    <location>
        <begin position="215"/>
        <end position="297"/>
    </location>
</feature>
<evidence type="ECO:0000259" key="5">
    <source>
        <dbReference type="Pfam" id="PF00700"/>
    </source>
</evidence>